<comment type="caution">
    <text evidence="1">The sequence shown here is derived from an EMBL/GenBank/DDBJ whole genome shotgun (WGS) entry which is preliminary data.</text>
</comment>
<name>A0AC60PPJ2_IXOPE</name>
<accession>A0AC60PPJ2</accession>
<proteinExistence type="predicted"/>
<sequence>MNQHAQTFSLLKCISSTLGLSSPALDLCSFVSLAAHADVQARVLSFCIRSNILPPVIRALFGGFPPSHNHGTRLCKILRSEWRRQARFYRDCLHSSIFSDDNLGRARQRWREFSRLLDQSAEACWTNVLGGLRRLVPRKKDAGNSYRIHCDGDIDLPEDVSNTLKLGPKFAVQPKRDAAELLTCVREVAKRVPEDDSVSCVAHGVNVVAKCGRQRSDVRLQRVATSLKDLGLCVLPADKEGGFAVLRHESFRAKANEAVLAVFKSDRKPRANKPPLPYSSAHSKLVKRNIVLSFLSNALRKSCRHALDESLGKQMNQHAQTFSLLKCISSTLGLSSPALDLCSFVSLAAHADVQARVLSFCIRSNILPPVIRALFGGFPPSHNHGTRLCKILRSEWRRQARFYRDCLHSSIFSDDNLGRARQRWREFSRLLDQSAEACWTNVLGGLRRLVPRKKDAGNSYRIHCDGDIDLPEDVSNTLKLGPKFAVQPKRDAAELLTCVREVAKRPMVSTWSQNAAGSALTYGCNVWLLLSRTLASVSCQQIRRAGLPFSGMNRSALRPMKLC</sequence>
<evidence type="ECO:0000313" key="2">
    <source>
        <dbReference type="Proteomes" id="UP000805193"/>
    </source>
</evidence>
<dbReference type="Proteomes" id="UP000805193">
    <property type="component" value="Unassembled WGS sequence"/>
</dbReference>
<keyword evidence="2" id="KW-1185">Reference proteome</keyword>
<protein>
    <submittedName>
        <fullName evidence="1">Uncharacterized protein</fullName>
    </submittedName>
</protein>
<dbReference type="EMBL" id="JABSTQ010010167">
    <property type="protein sequence ID" value="KAG0422900.1"/>
    <property type="molecule type" value="Genomic_DNA"/>
</dbReference>
<gene>
    <name evidence="1" type="ORF">HPB47_001312</name>
</gene>
<organism evidence="1 2">
    <name type="scientific">Ixodes persulcatus</name>
    <name type="common">Taiga tick</name>
    <dbReference type="NCBI Taxonomy" id="34615"/>
    <lineage>
        <taxon>Eukaryota</taxon>
        <taxon>Metazoa</taxon>
        <taxon>Ecdysozoa</taxon>
        <taxon>Arthropoda</taxon>
        <taxon>Chelicerata</taxon>
        <taxon>Arachnida</taxon>
        <taxon>Acari</taxon>
        <taxon>Parasitiformes</taxon>
        <taxon>Ixodida</taxon>
        <taxon>Ixodoidea</taxon>
        <taxon>Ixodidae</taxon>
        <taxon>Ixodinae</taxon>
        <taxon>Ixodes</taxon>
    </lineage>
</organism>
<reference evidence="1 2" key="1">
    <citation type="journal article" date="2020" name="Cell">
        <title>Large-Scale Comparative Analyses of Tick Genomes Elucidate Their Genetic Diversity and Vector Capacities.</title>
        <authorList>
            <consortium name="Tick Genome and Microbiome Consortium (TIGMIC)"/>
            <person name="Jia N."/>
            <person name="Wang J."/>
            <person name="Shi W."/>
            <person name="Du L."/>
            <person name="Sun Y."/>
            <person name="Zhan W."/>
            <person name="Jiang J.F."/>
            <person name="Wang Q."/>
            <person name="Zhang B."/>
            <person name="Ji P."/>
            <person name="Bell-Sakyi L."/>
            <person name="Cui X.M."/>
            <person name="Yuan T.T."/>
            <person name="Jiang B.G."/>
            <person name="Yang W.F."/>
            <person name="Lam T.T."/>
            <person name="Chang Q.C."/>
            <person name="Ding S.J."/>
            <person name="Wang X.J."/>
            <person name="Zhu J.G."/>
            <person name="Ruan X.D."/>
            <person name="Zhao L."/>
            <person name="Wei J.T."/>
            <person name="Ye R.Z."/>
            <person name="Que T.C."/>
            <person name="Du C.H."/>
            <person name="Zhou Y.H."/>
            <person name="Cheng J.X."/>
            <person name="Dai P.F."/>
            <person name="Guo W.B."/>
            <person name="Han X.H."/>
            <person name="Huang E.J."/>
            <person name="Li L.F."/>
            <person name="Wei W."/>
            <person name="Gao Y.C."/>
            <person name="Liu J.Z."/>
            <person name="Shao H.Z."/>
            <person name="Wang X."/>
            <person name="Wang C.C."/>
            <person name="Yang T.C."/>
            <person name="Huo Q.B."/>
            <person name="Li W."/>
            <person name="Chen H.Y."/>
            <person name="Chen S.E."/>
            <person name="Zhou L.G."/>
            <person name="Ni X.B."/>
            <person name="Tian J.H."/>
            <person name="Sheng Y."/>
            <person name="Liu T."/>
            <person name="Pan Y.S."/>
            <person name="Xia L.Y."/>
            <person name="Li J."/>
            <person name="Zhao F."/>
            <person name="Cao W.C."/>
        </authorList>
    </citation>
    <scope>NUCLEOTIDE SEQUENCE [LARGE SCALE GENOMIC DNA]</scope>
    <source>
        <strain evidence="1">Iper-2018</strain>
    </source>
</reference>
<evidence type="ECO:0000313" key="1">
    <source>
        <dbReference type="EMBL" id="KAG0422900.1"/>
    </source>
</evidence>